<dbReference type="SUPFAM" id="SSF55785">
    <property type="entry name" value="PYP-like sensor domain (PAS domain)"/>
    <property type="match status" value="1"/>
</dbReference>
<dbReference type="SMART" id="SM00387">
    <property type="entry name" value="HATPase_c"/>
    <property type="match status" value="1"/>
</dbReference>
<dbReference type="Gene3D" id="3.30.450.40">
    <property type="match status" value="1"/>
</dbReference>
<dbReference type="PANTHER" id="PTHR43711">
    <property type="entry name" value="TWO-COMPONENT HISTIDINE KINASE"/>
    <property type="match status" value="1"/>
</dbReference>
<dbReference type="GO" id="GO:0005524">
    <property type="term" value="F:ATP binding"/>
    <property type="evidence" value="ECO:0007669"/>
    <property type="project" value="UniProtKB-KW"/>
</dbReference>
<dbReference type="InterPro" id="IPR005467">
    <property type="entry name" value="His_kinase_dom"/>
</dbReference>
<protein>
    <recommendedName>
        <fullName evidence="2">histidine kinase</fullName>
        <ecNumber evidence="2">2.7.13.3</ecNumber>
    </recommendedName>
</protein>
<evidence type="ECO:0000256" key="4">
    <source>
        <dbReference type="ARBA" id="ARBA00022777"/>
    </source>
</evidence>
<dbReference type="InterPro" id="IPR003018">
    <property type="entry name" value="GAF"/>
</dbReference>
<accession>A0A9Q4PWK6</accession>
<gene>
    <name evidence="7" type="ORF">L0665_02385</name>
</gene>
<evidence type="ECO:0000256" key="1">
    <source>
        <dbReference type="ARBA" id="ARBA00000085"/>
    </source>
</evidence>
<keyword evidence="5" id="KW-0902">Two-component regulatory system</keyword>
<dbReference type="AlphaFoldDB" id="A0A9Q4PWK6"/>
<dbReference type="SUPFAM" id="SSF55781">
    <property type="entry name" value="GAF domain-like"/>
    <property type="match status" value="1"/>
</dbReference>
<evidence type="ECO:0000313" key="8">
    <source>
        <dbReference type="Proteomes" id="UP001143747"/>
    </source>
</evidence>
<dbReference type="Pfam" id="PF13185">
    <property type="entry name" value="GAF_2"/>
    <property type="match status" value="1"/>
</dbReference>
<keyword evidence="7" id="KW-0067">ATP-binding</keyword>
<evidence type="ECO:0000256" key="5">
    <source>
        <dbReference type="ARBA" id="ARBA00023012"/>
    </source>
</evidence>
<dbReference type="SMART" id="SM00065">
    <property type="entry name" value="GAF"/>
    <property type="match status" value="1"/>
</dbReference>
<dbReference type="SUPFAM" id="SSF55874">
    <property type="entry name" value="ATPase domain of HSP90 chaperone/DNA topoisomerase II/histidine kinase"/>
    <property type="match status" value="1"/>
</dbReference>
<organism evidence="7 8">
    <name type="scientific">Methanogenium marinum</name>
    <dbReference type="NCBI Taxonomy" id="348610"/>
    <lineage>
        <taxon>Archaea</taxon>
        <taxon>Methanobacteriati</taxon>
        <taxon>Methanobacteriota</taxon>
        <taxon>Stenosarchaea group</taxon>
        <taxon>Methanomicrobia</taxon>
        <taxon>Methanomicrobiales</taxon>
        <taxon>Methanomicrobiaceae</taxon>
        <taxon>Methanogenium</taxon>
    </lineage>
</organism>
<reference evidence="7" key="1">
    <citation type="submission" date="2022-01" db="EMBL/GenBank/DDBJ databases">
        <title>Draft genome of Methanogenium marinum DSM 15558.</title>
        <authorList>
            <person name="Chen S.-C."/>
            <person name="You Y.-T."/>
        </authorList>
    </citation>
    <scope>NUCLEOTIDE SEQUENCE</scope>
    <source>
        <strain evidence="7">DSM 15558</strain>
    </source>
</reference>
<name>A0A9Q4PWK6_9EURY</name>
<dbReference type="InterPro" id="IPR050736">
    <property type="entry name" value="Sensor_HK_Regulatory"/>
</dbReference>
<dbReference type="PROSITE" id="PS50109">
    <property type="entry name" value="HIS_KIN"/>
    <property type="match status" value="1"/>
</dbReference>
<dbReference type="GO" id="GO:0000160">
    <property type="term" value="P:phosphorelay signal transduction system"/>
    <property type="evidence" value="ECO:0007669"/>
    <property type="project" value="UniProtKB-KW"/>
</dbReference>
<comment type="catalytic activity">
    <reaction evidence="1">
        <text>ATP + protein L-histidine = ADP + protein N-phospho-L-histidine.</text>
        <dbReference type="EC" id="2.7.13.3"/>
    </reaction>
</comment>
<dbReference type="GO" id="GO:0004673">
    <property type="term" value="F:protein histidine kinase activity"/>
    <property type="evidence" value="ECO:0007669"/>
    <property type="project" value="UniProtKB-EC"/>
</dbReference>
<keyword evidence="7" id="KW-0547">Nucleotide-binding</keyword>
<dbReference type="PANTHER" id="PTHR43711:SF1">
    <property type="entry name" value="HISTIDINE KINASE 1"/>
    <property type="match status" value="1"/>
</dbReference>
<keyword evidence="3" id="KW-0808">Transferase</keyword>
<keyword evidence="8" id="KW-1185">Reference proteome</keyword>
<dbReference type="EMBL" id="JAKELO010000002">
    <property type="protein sequence ID" value="MDE4907466.1"/>
    <property type="molecule type" value="Genomic_DNA"/>
</dbReference>
<dbReference type="RefSeq" id="WP_274924117.1">
    <property type="nucleotide sequence ID" value="NZ_JAKELO010000002.1"/>
</dbReference>
<dbReference type="EC" id="2.7.13.3" evidence="2"/>
<sequence>MPNNSAENELPPPFQTERIESGIHEYYEYIRHSEIPIIFFGEKWSVTFANKAFQNRYQYPEDFLAASPDVRDIICPCDSQGEKKDTAGDICDLFRPGTFVRAHVIDSEGVGVLSLISVSEIPGSCLVAATIYPVPPASPSLGIRDDGENVRSEEDYGKIPVEIFESYPHAVIVLYDTACRYYNAEAHKLLGKNAFLKDGIPKIRLVHNDFSEILDTMKSHAGSSPSDPRVIEDQLRTSRTRSINVEILLVPLRDNSRNLLVVFRDITQRKNAESELLKRNNQLLMMNEVMKVANSVDTLDDMLQEILQTVTREMNFDLGWIYLRDTDAKWATIVASSGVPEQFIETRMRQNVLDYPFNLVFFAMQQHYVDNLPNHPPGPIDSKVLEEIDAISYAGIPLISDSVVVGALYVGRRSRYSFSTFEKKTLEMIGKEIGSTILRGILQDRLEDAYSDASLYLDIMLHDIKNANAAILGYSQRLMDHTMEEGSRYATKVQWHTHHITDILNNVTTIRRITDESTEMTPINLDALISAEILQYPDREISFMRTGCTVWADGLLSVVFMNLIRNSIKYGGPGVRIWISSEETDREVTVSVEDDGPGLSDDKKMQLFSLFQESTTERGGRGLGLHITRLLIRRYGGKIRPGDRIPGCHDKGLSIRFTLRLAEETEDDGDILF</sequence>
<dbReference type="InterPro" id="IPR004358">
    <property type="entry name" value="Sig_transdc_His_kin-like_C"/>
</dbReference>
<dbReference type="InterPro" id="IPR003594">
    <property type="entry name" value="HATPase_dom"/>
</dbReference>
<evidence type="ECO:0000256" key="2">
    <source>
        <dbReference type="ARBA" id="ARBA00012438"/>
    </source>
</evidence>
<dbReference type="InterPro" id="IPR029016">
    <property type="entry name" value="GAF-like_dom_sf"/>
</dbReference>
<evidence type="ECO:0000256" key="3">
    <source>
        <dbReference type="ARBA" id="ARBA00022679"/>
    </source>
</evidence>
<comment type="caution">
    <text evidence="7">The sequence shown here is derived from an EMBL/GenBank/DDBJ whole genome shotgun (WGS) entry which is preliminary data.</text>
</comment>
<dbReference type="InterPro" id="IPR036890">
    <property type="entry name" value="HATPase_C_sf"/>
</dbReference>
<evidence type="ECO:0000259" key="6">
    <source>
        <dbReference type="PROSITE" id="PS50109"/>
    </source>
</evidence>
<dbReference type="Pfam" id="PF02518">
    <property type="entry name" value="HATPase_c"/>
    <property type="match status" value="1"/>
</dbReference>
<dbReference type="CDD" id="cd00075">
    <property type="entry name" value="HATPase"/>
    <property type="match status" value="1"/>
</dbReference>
<dbReference type="Gene3D" id="3.30.565.10">
    <property type="entry name" value="Histidine kinase-like ATPase, C-terminal domain"/>
    <property type="match status" value="1"/>
</dbReference>
<dbReference type="PRINTS" id="PR00344">
    <property type="entry name" value="BCTRLSENSOR"/>
</dbReference>
<proteinExistence type="predicted"/>
<dbReference type="InterPro" id="IPR035965">
    <property type="entry name" value="PAS-like_dom_sf"/>
</dbReference>
<keyword evidence="4" id="KW-0418">Kinase</keyword>
<dbReference type="Gene3D" id="3.30.450.20">
    <property type="entry name" value="PAS domain"/>
    <property type="match status" value="1"/>
</dbReference>
<dbReference type="Proteomes" id="UP001143747">
    <property type="component" value="Unassembled WGS sequence"/>
</dbReference>
<feature type="domain" description="Histidine kinase" evidence="6">
    <location>
        <begin position="459"/>
        <end position="663"/>
    </location>
</feature>
<evidence type="ECO:0000313" key="7">
    <source>
        <dbReference type="EMBL" id="MDE4907466.1"/>
    </source>
</evidence>